<dbReference type="GO" id="GO:0005615">
    <property type="term" value="C:extracellular space"/>
    <property type="evidence" value="ECO:0007669"/>
    <property type="project" value="TreeGrafter"/>
</dbReference>
<evidence type="ECO:0000256" key="6">
    <source>
        <dbReference type="ARBA" id="ARBA00023246"/>
    </source>
</evidence>
<dbReference type="InParanoid" id="H3C6R2"/>
<dbReference type="GO" id="GO:0008284">
    <property type="term" value="P:positive regulation of cell population proliferation"/>
    <property type="evidence" value="ECO:0007669"/>
    <property type="project" value="TreeGrafter"/>
</dbReference>
<dbReference type="GO" id="GO:0005154">
    <property type="term" value="F:epidermal growth factor receptor binding"/>
    <property type="evidence" value="ECO:0007669"/>
    <property type="project" value="TreeGrafter"/>
</dbReference>
<evidence type="ECO:0000256" key="1">
    <source>
        <dbReference type="ARBA" id="ARBA00004239"/>
    </source>
</evidence>
<name>H3C6R2_TETNG</name>
<evidence type="ECO:0000256" key="8">
    <source>
        <dbReference type="SAM" id="Phobius"/>
    </source>
</evidence>
<dbReference type="InterPro" id="IPR000742">
    <property type="entry name" value="EGF"/>
</dbReference>
<keyword evidence="4" id="KW-0339">Growth factor</keyword>
<dbReference type="PANTHER" id="PTHR10740">
    <property type="entry name" value="TRANSFORMING GROWTH FACTOR ALPHA"/>
    <property type="match status" value="1"/>
</dbReference>
<dbReference type="Gene3D" id="2.10.25.10">
    <property type="entry name" value="Laminin"/>
    <property type="match status" value="1"/>
</dbReference>
<keyword evidence="8" id="KW-0472">Membrane</keyword>
<dbReference type="Ensembl" id="ENSTNIT00000004180.1">
    <property type="protein sequence ID" value="ENSTNIP00000003933.1"/>
    <property type="gene ID" value="ENSTNIG00000014720.1"/>
</dbReference>
<dbReference type="SUPFAM" id="SSF57196">
    <property type="entry name" value="EGF/Laminin"/>
    <property type="match status" value="1"/>
</dbReference>
<feature type="disulfide bond" evidence="7">
    <location>
        <begin position="38"/>
        <end position="47"/>
    </location>
</feature>
<dbReference type="GeneTree" id="ENSGT00940000160058"/>
<keyword evidence="5 7" id="KW-1015">Disulfide bond</keyword>
<dbReference type="PROSITE" id="PS50026">
    <property type="entry name" value="EGF_3"/>
    <property type="match status" value="1"/>
</dbReference>
<evidence type="ECO:0000259" key="9">
    <source>
        <dbReference type="PROSITE" id="PS50026"/>
    </source>
</evidence>
<dbReference type="PRINTS" id="PR00009">
    <property type="entry name" value="EGFTGF"/>
</dbReference>
<evidence type="ECO:0000313" key="10">
    <source>
        <dbReference type="Ensembl" id="ENSTNIP00000003933.1"/>
    </source>
</evidence>
<dbReference type="GO" id="GO:0051781">
    <property type="term" value="P:positive regulation of cell division"/>
    <property type="evidence" value="ECO:0007669"/>
    <property type="project" value="UniProtKB-KW"/>
</dbReference>
<organism evidence="10 11">
    <name type="scientific">Tetraodon nigroviridis</name>
    <name type="common">Spotted green pufferfish</name>
    <name type="synonym">Chelonodon nigroviridis</name>
    <dbReference type="NCBI Taxonomy" id="99883"/>
    <lineage>
        <taxon>Eukaryota</taxon>
        <taxon>Metazoa</taxon>
        <taxon>Chordata</taxon>
        <taxon>Craniata</taxon>
        <taxon>Vertebrata</taxon>
        <taxon>Euteleostomi</taxon>
        <taxon>Actinopterygii</taxon>
        <taxon>Neopterygii</taxon>
        <taxon>Teleostei</taxon>
        <taxon>Neoteleostei</taxon>
        <taxon>Acanthomorphata</taxon>
        <taxon>Eupercaria</taxon>
        <taxon>Tetraodontiformes</taxon>
        <taxon>Tetradontoidea</taxon>
        <taxon>Tetraodontidae</taxon>
        <taxon>Tetraodon</taxon>
    </lineage>
</organism>
<proteinExistence type="predicted"/>
<dbReference type="OMA" id="EDCPITH"/>
<evidence type="ECO:0000256" key="7">
    <source>
        <dbReference type="PROSITE-ProRule" id="PRU00076"/>
    </source>
</evidence>
<dbReference type="GO" id="GO:0045840">
    <property type="term" value="P:positive regulation of mitotic nuclear division"/>
    <property type="evidence" value="ECO:0007669"/>
    <property type="project" value="TreeGrafter"/>
</dbReference>
<keyword evidence="8" id="KW-0812">Transmembrane</keyword>
<dbReference type="FunFam" id="2.10.25.10:FF:000182">
    <property type="entry name" value="Protransforming growth factor alpha"/>
    <property type="match status" value="1"/>
</dbReference>
<dbReference type="GO" id="GO:0008083">
    <property type="term" value="F:growth factor activity"/>
    <property type="evidence" value="ECO:0007669"/>
    <property type="project" value="UniProtKB-KW"/>
</dbReference>
<dbReference type="Proteomes" id="UP000007303">
    <property type="component" value="Unassembled WGS sequence"/>
</dbReference>
<evidence type="ECO:0000256" key="3">
    <source>
        <dbReference type="ARBA" id="ARBA00022536"/>
    </source>
</evidence>
<dbReference type="PROSITE" id="PS01186">
    <property type="entry name" value="EGF_2"/>
    <property type="match status" value="1"/>
</dbReference>
<evidence type="ECO:0000256" key="5">
    <source>
        <dbReference type="ARBA" id="ARBA00023157"/>
    </source>
</evidence>
<protein>
    <submittedName>
        <fullName evidence="10">Transforming growth factor, alpha</fullName>
    </submittedName>
</protein>
<feature type="transmembrane region" description="Helical" evidence="8">
    <location>
        <begin position="67"/>
        <end position="87"/>
    </location>
</feature>
<dbReference type="GO" id="GO:0045187">
    <property type="term" value="P:regulation of circadian sleep/wake cycle, sleep"/>
    <property type="evidence" value="ECO:0007669"/>
    <property type="project" value="Ensembl"/>
</dbReference>
<keyword evidence="2" id="KW-0964">Secreted</keyword>
<dbReference type="GO" id="GO:0007173">
    <property type="term" value="P:epidermal growth factor receptor signaling pathway"/>
    <property type="evidence" value="ECO:0007669"/>
    <property type="project" value="TreeGrafter"/>
</dbReference>
<keyword evidence="3 7" id="KW-0245">EGF-like domain</keyword>
<dbReference type="STRING" id="99883.ENSTNIP00000003933"/>
<accession>H3C6R2</accession>
<evidence type="ECO:0000256" key="2">
    <source>
        <dbReference type="ARBA" id="ARBA00022525"/>
    </source>
</evidence>
<dbReference type="PANTHER" id="PTHR10740:SF1">
    <property type="entry name" value="PROTRANSFORMING GROWTH FACTOR ALPHA"/>
    <property type="match status" value="1"/>
</dbReference>
<keyword evidence="8" id="KW-1133">Transmembrane helix</keyword>
<comment type="subcellular location">
    <subcellularLocation>
        <location evidence="1">Secreted</location>
        <location evidence="1">Extracellular space</location>
    </subcellularLocation>
</comment>
<dbReference type="AlphaFoldDB" id="H3C6R2"/>
<evidence type="ECO:0000256" key="4">
    <source>
        <dbReference type="ARBA" id="ARBA00023030"/>
    </source>
</evidence>
<feature type="domain" description="EGF-like" evidence="9">
    <location>
        <begin position="8"/>
        <end position="48"/>
    </location>
</feature>
<sequence>VAAAVWSHFAECPDSHRHFCLHGSCRFLTLEETPACVCHQGFVGMRCEHADLLAVVATNHRQTVTTVLVLCVIACVLVMVLCTLLQFKETCWCVFCICA</sequence>
<dbReference type="PROSITE" id="PS00022">
    <property type="entry name" value="EGF_1"/>
    <property type="match status" value="1"/>
</dbReference>
<keyword evidence="11" id="KW-1185">Reference proteome</keyword>
<comment type="caution">
    <text evidence="7">Lacks conserved residue(s) required for the propagation of feature annotation.</text>
</comment>
<reference evidence="10" key="3">
    <citation type="submission" date="2025-09" db="UniProtKB">
        <authorList>
            <consortium name="Ensembl"/>
        </authorList>
    </citation>
    <scope>IDENTIFICATION</scope>
</reference>
<dbReference type="GO" id="GO:0140313">
    <property type="term" value="F:molecular sequestering activity"/>
    <property type="evidence" value="ECO:0007669"/>
    <property type="project" value="Ensembl"/>
</dbReference>
<reference evidence="10" key="2">
    <citation type="submission" date="2025-08" db="UniProtKB">
        <authorList>
            <consortium name="Ensembl"/>
        </authorList>
    </citation>
    <scope>IDENTIFICATION</scope>
</reference>
<reference evidence="11" key="1">
    <citation type="journal article" date="2004" name="Nature">
        <title>Genome duplication in the teleost fish Tetraodon nigroviridis reveals the early vertebrate proto-karyotype.</title>
        <authorList>
            <person name="Jaillon O."/>
            <person name="Aury J.-M."/>
            <person name="Brunet F."/>
            <person name="Petit J.-L."/>
            <person name="Stange-Thomann N."/>
            <person name="Mauceli E."/>
            <person name="Bouneau L."/>
            <person name="Fischer C."/>
            <person name="Ozouf-Costaz C."/>
            <person name="Bernot A."/>
            <person name="Nicaud S."/>
            <person name="Jaffe D."/>
            <person name="Fisher S."/>
            <person name="Lutfalla G."/>
            <person name="Dossat C."/>
            <person name="Segurens B."/>
            <person name="Dasilva C."/>
            <person name="Salanoubat M."/>
            <person name="Levy M."/>
            <person name="Boudet N."/>
            <person name="Castellano S."/>
            <person name="Anthouard V."/>
            <person name="Jubin C."/>
            <person name="Castelli V."/>
            <person name="Katinka M."/>
            <person name="Vacherie B."/>
            <person name="Biemont C."/>
            <person name="Skalli Z."/>
            <person name="Cattolico L."/>
            <person name="Poulain J."/>
            <person name="De Berardinis V."/>
            <person name="Cruaud C."/>
            <person name="Duprat S."/>
            <person name="Brottier P."/>
            <person name="Coutanceau J.-P."/>
            <person name="Gouzy J."/>
            <person name="Parra G."/>
            <person name="Lardier G."/>
            <person name="Chapple C."/>
            <person name="McKernan K.J."/>
            <person name="McEwan P."/>
            <person name="Bosak S."/>
            <person name="Kellis M."/>
            <person name="Volff J.-N."/>
            <person name="Guigo R."/>
            <person name="Zody M.C."/>
            <person name="Mesirov J."/>
            <person name="Lindblad-Toh K."/>
            <person name="Birren B."/>
            <person name="Nusbaum C."/>
            <person name="Kahn D."/>
            <person name="Robinson-Rechavi M."/>
            <person name="Laudet V."/>
            <person name="Schachter V."/>
            <person name="Quetier F."/>
            <person name="Saurin W."/>
            <person name="Scarpelli C."/>
            <person name="Wincker P."/>
            <person name="Lander E.S."/>
            <person name="Weissenbach J."/>
            <person name="Roest Crollius H."/>
        </authorList>
    </citation>
    <scope>NUCLEOTIDE SEQUENCE [LARGE SCALE GENOMIC DNA]</scope>
</reference>
<evidence type="ECO:0000313" key="11">
    <source>
        <dbReference type="Proteomes" id="UP000007303"/>
    </source>
</evidence>
<keyword evidence="6" id="KW-0497">Mitogen</keyword>